<accession>A0ACB8G3L4</accession>
<dbReference type="EMBL" id="CM037615">
    <property type="protein sequence ID" value="KAH8014253.1"/>
    <property type="molecule type" value="Genomic_DNA"/>
</dbReference>
<sequence>MKRSAAKAGGKSETPLRPGANPGRLSRGQRMRHSLPCPLGGSCVPGSAPLVVPGVPHWETGAVQEVSAESKELKECFGKPSERKTKDQSLVVTRHICRQ</sequence>
<protein>
    <submittedName>
        <fullName evidence="1">Uncharacterized protein</fullName>
    </submittedName>
</protein>
<name>A0ACB8G3L4_9SAUR</name>
<evidence type="ECO:0000313" key="2">
    <source>
        <dbReference type="Proteomes" id="UP000827872"/>
    </source>
</evidence>
<dbReference type="Proteomes" id="UP000827872">
    <property type="component" value="Linkage Group LG02"/>
</dbReference>
<keyword evidence="2" id="KW-1185">Reference proteome</keyword>
<evidence type="ECO:0000313" key="1">
    <source>
        <dbReference type="EMBL" id="KAH8014253.1"/>
    </source>
</evidence>
<proteinExistence type="predicted"/>
<comment type="caution">
    <text evidence="1">The sequence shown here is derived from an EMBL/GenBank/DDBJ whole genome shotgun (WGS) entry which is preliminary data.</text>
</comment>
<gene>
    <name evidence="1" type="ORF">K3G42_027901</name>
</gene>
<reference evidence="1" key="1">
    <citation type="submission" date="2021-08" db="EMBL/GenBank/DDBJ databases">
        <title>The first chromosome-level gecko genome reveals the dynamic sex chromosomes of Neotropical dwarf geckos (Sphaerodactylidae: Sphaerodactylus).</title>
        <authorList>
            <person name="Pinto B.J."/>
            <person name="Keating S.E."/>
            <person name="Gamble T."/>
        </authorList>
    </citation>
    <scope>NUCLEOTIDE SEQUENCE</scope>
    <source>
        <strain evidence="1">TG3544</strain>
    </source>
</reference>
<organism evidence="1 2">
    <name type="scientific">Sphaerodactylus townsendi</name>
    <dbReference type="NCBI Taxonomy" id="933632"/>
    <lineage>
        <taxon>Eukaryota</taxon>
        <taxon>Metazoa</taxon>
        <taxon>Chordata</taxon>
        <taxon>Craniata</taxon>
        <taxon>Vertebrata</taxon>
        <taxon>Euteleostomi</taxon>
        <taxon>Lepidosauria</taxon>
        <taxon>Squamata</taxon>
        <taxon>Bifurcata</taxon>
        <taxon>Gekkota</taxon>
        <taxon>Sphaerodactylidae</taxon>
        <taxon>Sphaerodactylus</taxon>
    </lineage>
</organism>